<evidence type="ECO:0000313" key="9">
    <source>
        <dbReference type="EMBL" id="CUP27492.1"/>
    </source>
</evidence>
<dbReference type="AlphaFoldDB" id="A0A174LTI2"/>
<keyword evidence="9" id="KW-0378">Hydrolase</keyword>
<gene>
    <name evidence="9" type="ORF">ERS852533_00851</name>
</gene>
<dbReference type="GO" id="GO:1902600">
    <property type="term" value="P:proton transmembrane transport"/>
    <property type="evidence" value="ECO:0007669"/>
    <property type="project" value="TreeGrafter"/>
</dbReference>
<proteinExistence type="predicted"/>
<dbReference type="Gene3D" id="3.40.1110.10">
    <property type="entry name" value="Calcium-transporting ATPase, cytoplasmic domain N"/>
    <property type="match status" value="1"/>
</dbReference>
<dbReference type="GO" id="GO:0005524">
    <property type="term" value="F:ATP binding"/>
    <property type="evidence" value="ECO:0007669"/>
    <property type="project" value="UniProtKB-KW"/>
</dbReference>
<evidence type="ECO:0000256" key="3">
    <source>
        <dbReference type="ARBA" id="ARBA00022692"/>
    </source>
</evidence>
<dbReference type="PROSITE" id="PS00154">
    <property type="entry name" value="ATPASE_E1_E2"/>
    <property type="match status" value="1"/>
</dbReference>
<dbReference type="GO" id="GO:1990573">
    <property type="term" value="P:potassium ion import across plasma membrane"/>
    <property type="evidence" value="ECO:0007669"/>
    <property type="project" value="TreeGrafter"/>
</dbReference>
<dbReference type="EC" id="3.6.3.8" evidence="9"/>
<keyword evidence="5" id="KW-0067">ATP-binding</keyword>
<evidence type="ECO:0000313" key="10">
    <source>
        <dbReference type="Proteomes" id="UP000095413"/>
    </source>
</evidence>
<dbReference type="GO" id="GO:0005886">
    <property type="term" value="C:plasma membrane"/>
    <property type="evidence" value="ECO:0007669"/>
    <property type="project" value="UniProtKB-SubCell"/>
</dbReference>
<dbReference type="OrthoDB" id="9760364at2"/>
<sequence length="56" mass="6140">MKEIYQQAVEGLGSVSVICSDKTGTLTQNKMTVEDYYIDGKRIPVAAIAKRVGILH</sequence>
<dbReference type="GO" id="GO:0036376">
    <property type="term" value="P:sodium ion export across plasma membrane"/>
    <property type="evidence" value="ECO:0007669"/>
    <property type="project" value="TreeGrafter"/>
</dbReference>
<dbReference type="Proteomes" id="UP000095413">
    <property type="component" value="Unassembled WGS sequence"/>
</dbReference>
<comment type="subcellular location">
    <subcellularLocation>
        <location evidence="1">Cell membrane</location>
        <topology evidence="1">Multi-pass membrane protein</topology>
    </subcellularLocation>
</comment>
<dbReference type="FunFam" id="3.40.50.1000:FF:000001">
    <property type="entry name" value="Phospholipid-transporting ATPase IC"/>
    <property type="match status" value="1"/>
</dbReference>
<protein>
    <submittedName>
        <fullName evidence="9">Calcium-transporting ATPase lmo0841</fullName>
        <ecNumber evidence="9">3.6.3.8</ecNumber>
    </submittedName>
</protein>
<evidence type="ECO:0000256" key="5">
    <source>
        <dbReference type="ARBA" id="ARBA00022840"/>
    </source>
</evidence>
<dbReference type="SUPFAM" id="SSF56784">
    <property type="entry name" value="HAD-like"/>
    <property type="match status" value="1"/>
</dbReference>
<accession>A0A174LTI2</accession>
<keyword evidence="7" id="KW-1133">Transmembrane helix</keyword>
<dbReference type="GO" id="GO:0016787">
    <property type="term" value="F:hydrolase activity"/>
    <property type="evidence" value="ECO:0007669"/>
    <property type="project" value="UniProtKB-KW"/>
</dbReference>
<dbReference type="InterPro" id="IPR036412">
    <property type="entry name" value="HAD-like_sf"/>
</dbReference>
<evidence type="ECO:0000256" key="8">
    <source>
        <dbReference type="ARBA" id="ARBA00023136"/>
    </source>
</evidence>
<dbReference type="Gene3D" id="3.40.50.1000">
    <property type="entry name" value="HAD superfamily/HAD-like"/>
    <property type="match status" value="1"/>
</dbReference>
<dbReference type="GO" id="GO:0030007">
    <property type="term" value="P:intracellular potassium ion homeostasis"/>
    <property type="evidence" value="ECO:0007669"/>
    <property type="project" value="TreeGrafter"/>
</dbReference>
<dbReference type="GO" id="GO:0005391">
    <property type="term" value="F:P-type sodium:potassium-exchanging transporter activity"/>
    <property type="evidence" value="ECO:0007669"/>
    <property type="project" value="TreeGrafter"/>
</dbReference>
<dbReference type="PANTHER" id="PTHR43294:SF21">
    <property type="entry name" value="CATION TRANSPORTING ATPASE"/>
    <property type="match status" value="1"/>
</dbReference>
<evidence type="ECO:0000256" key="6">
    <source>
        <dbReference type="ARBA" id="ARBA00022967"/>
    </source>
</evidence>
<evidence type="ECO:0000256" key="4">
    <source>
        <dbReference type="ARBA" id="ARBA00022741"/>
    </source>
</evidence>
<dbReference type="InterPro" id="IPR018303">
    <property type="entry name" value="ATPase_P-typ_P_site"/>
</dbReference>
<dbReference type="EMBL" id="CZBA01000003">
    <property type="protein sequence ID" value="CUP27492.1"/>
    <property type="molecule type" value="Genomic_DNA"/>
</dbReference>
<evidence type="ECO:0000256" key="1">
    <source>
        <dbReference type="ARBA" id="ARBA00004651"/>
    </source>
</evidence>
<keyword evidence="6" id="KW-1278">Translocase</keyword>
<evidence type="ECO:0000256" key="7">
    <source>
        <dbReference type="ARBA" id="ARBA00022989"/>
    </source>
</evidence>
<dbReference type="InterPro" id="IPR023299">
    <property type="entry name" value="ATPase_P-typ_cyto_dom_N"/>
</dbReference>
<keyword evidence="4" id="KW-0547">Nucleotide-binding</keyword>
<dbReference type="InterPro" id="IPR050510">
    <property type="entry name" value="Cation_transp_ATPase_P-type"/>
</dbReference>
<evidence type="ECO:0000256" key="2">
    <source>
        <dbReference type="ARBA" id="ARBA00022475"/>
    </source>
</evidence>
<keyword evidence="8" id="KW-0472">Membrane</keyword>
<keyword evidence="2" id="KW-1003">Cell membrane</keyword>
<name>A0A174LTI2_9FIRM</name>
<dbReference type="PANTHER" id="PTHR43294">
    <property type="entry name" value="SODIUM/POTASSIUM-TRANSPORTING ATPASE SUBUNIT ALPHA"/>
    <property type="match status" value="1"/>
</dbReference>
<organism evidence="9 10">
    <name type="scientific">Blautia obeum</name>
    <dbReference type="NCBI Taxonomy" id="40520"/>
    <lineage>
        <taxon>Bacteria</taxon>
        <taxon>Bacillati</taxon>
        <taxon>Bacillota</taxon>
        <taxon>Clostridia</taxon>
        <taxon>Lachnospirales</taxon>
        <taxon>Lachnospiraceae</taxon>
        <taxon>Blautia</taxon>
    </lineage>
</organism>
<reference evidence="9 10" key="1">
    <citation type="submission" date="2015-09" db="EMBL/GenBank/DDBJ databases">
        <authorList>
            <consortium name="Pathogen Informatics"/>
        </authorList>
    </citation>
    <scope>NUCLEOTIDE SEQUENCE [LARGE SCALE GENOMIC DNA]</scope>
    <source>
        <strain evidence="9 10">2789STDY5834921</strain>
    </source>
</reference>
<dbReference type="InterPro" id="IPR023214">
    <property type="entry name" value="HAD_sf"/>
</dbReference>
<keyword evidence="3" id="KW-0812">Transmembrane</keyword>
<dbReference type="GO" id="GO:0006883">
    <property type="term" value="P:intracellular sodium ion homeostasis"/>
    <property type="evidence" value="ECO:0007669"/>
    <property type="project" value="TreeGrafter"/>
</dbReference>
<dbReference type="RefSeq" id="WP_155512646.1">
    <property type="nucleotide sequence ID" value="NZ_CABJDZ010000003.1"/>
</dbReference>